<name>A0A0A8Y944_ARUDO</name>
<protein>
    <submittedName>
        <fullName evidence="1">Uncharacterized protein</fullName>
    </submittedName>
</protein>
<accession>A0A0A8Y944</accession>
<dbReference type="AlphaFoldDB" id="A0A0A8Y944"/>
<sequence length="32" mass="3698">MGKQVRFVPISRADSRLNQVPKVSIKELAHHR</sequence>
<organism evidence="1">
    <name type="scientific">Arundo donax</name>
    <name type="common">Giant reed</name>
    <name type="synonym">Donax arundinaceus</name>
    <dbReference type="NCBI Taxonomy" id="35708"/>
    <lineage>
        <taxon>Eukaryota</taxon>
        <taxon>Viridiplantae</taxon>
        <taxon>Streptophyta</taxon>
        <taxon>Embryophyta</taxon>
        <taxon>Tracheophyta</taxon>
        <taxon>Spermatophyta</taxon>
        <taxon>Magnoliopsida</taxon>
        <taxon>Liliopsida</taxon>
        <taxon>Poales</taxon>
        <taxon>Poaceae</taxon>
        <taxon>PACMAD clade</taxon>
        <taxon>Arundinoideae</taxon>
        <taxon>Arundineae</taxon>
        <taxon>Arundo</taxon>
    </lineage>
</organism>
<proteinExistence type="predicted"/>
<evidence type="ECO:0000313" key="1">
    <source>
        <dbReference type="EMBL" id="JAD21803.1"/>
    </source>
</evidence>
<dbReference type="EMBL" id="GBRH01276092">
    <property type="protein sequence ID" value="JAD21803.1"/>
    <property type="molecule type" value="Transcribed_RNA"/>
</dbReference>
<reference evidence="1" key="1">
    <citation type="submission" date="2014-09" db="EMBL/GenBank/DDBJ databases">
        <authorList>
            <person name="Magalhaes I.L.F."/>
            <person name="Oliveira U."/>
            <person name="Santos F.R."/>
            <person name="Vidigal T.H.D.A."/>
            <person name="Brescovit A.D."/>
            <person name="Santos A.J."/>
        </authorList>
    </citation>
    <scope>NUCLEOTIDE SEQUENCE</scope>
    <source>
        <tissue evidence="1">Shoot tissue taken approximately 20 cm above the soil surface</tissue>
    </source>
</reference>
<reference evidence="1" key="2">
    <citation type="journal article" date="2015" name="Data Brief">
        <title>Shoot transcriptome of the giant reed, Arundo donax.</title>
        <authorList>
            <person name="Barrero R.A."/>
            <person name="Guerrero F.D."/>
            <person name="Moolhuijzen P."/>
            <person name="Goolsby J.A."/>
            <person name="Tidwell J."/>
            <person name="Bellgard S.E."/>
            <person name="Bellgard M.I."/>
        </authorList>
    </citation>
    <scope>NUCLEOTIDE SEQUENCE</scope>
    <source>
        <tissue evidence="1">Shoot tissue taken approximately 20 cm above the soil surface</tissue>
    </source>
</reference>